<gene>
    <name evidence="1" type="ORF">SAMN05661003_11069</name>
</gene>
<protein>
    <recommendedName>
        <fullName evidence="3">Alginate export domain-containing protein</fullName>
    </recommendedName>
</protein>
<evidence type="ECO:0000313" key="2">
    <source>
        <dbReference type="Proteomes" id="UP000243205"/>
    </source>
</evidence>
<accession>A0A1G7CQ21</accession>
<proteinExistence type="predicted"/>
<reference evidence="2" key="1">
    <citation type="submission" date="2016-10" db="EMBL/GenBank/DDBJ databases">
        <authorList>
            <person name="Varghese N."/>
            <person name="Submissions S."/>
        </authorList>
    </citation>
    <scope>NUCLEOTIDE SEQUENCE [LARGE SCALE GENOMIC DNA]</scope>
    <source>
        <strain evidence="2">DSM 8987</strain>
    </source>
</reference>
<dbReference type="EMBL" id="FNAQ01000010">
    <property type="protein sequence ID" value="SDE41514.1"/>
    <property type="molecule type" value="Genomic_DNA"/>
</dbReference>
<keyword evidence="2" id="KW-1185">Reference proteome</keyword>
<evidence type="ECO:0000313" key="1">
    <source>
        <dbReference type="EMBL" id="SDE41514.1"/>
    </source>
</evidence>
<organism evidence="1 2">
    <name type="scientific">Desulfuromonas thiophila</name>
    <dbReference type="NCBI Taxonomy" id="57664"/>
    <lineage>
        <taxon>Bacteria</taxon>
        <taxon>Pseudomonadati</taxon>
        <taxon>Thermodesulfobacteriota</taxon>
        <taxon>Desulfuromonadia</taxon>
        <taxon>Desulfuromonadales</taxon>
        <taxon>Desulfuromonadaceae</taxon>
        <taxon>Desulfuromonas</taxon>
    </lineage>
</organism>
<dbReference type="RefSeq" id="WP_245691437.1">
    <property type="nucleotide sequence ID" value="NZ_CALFZY010000016.1"/>
</dbReference>
<sequence length="458" mass="50569">MLDKRNNKEEQEMKKLWMALGLLLAMTAPALAVDFAFHGDLKHEFRINSNQTGFTGGKDFASSLKTTQSKIYDEDANDSFALIKYRLWTEIASDDGGVKGVYAIEIGGVNFGNSSQGGGFSGDGKNVETRWAYTDFALAGGRLKVGLQPVKISRFLWEETATGIHYQNGGLELAWYRGYEVVNTDDSNDFKDLDALYLRYSLKPAAGVKLGLFGLWQHSDADKTLGSKSLNDLTWRTKSLTGYDMDLYTLGLDGSLEAGSFFANWDLMYQTGDMLEDADFGGYFAHADLGLKMGPGTLTYTVWYASGDDDRSDGDLDAFIVTDTDINAAYSSVVLFQGLNSDHYFAAEPYIQDKGLFLNRLAYEHKLTDKLTVGAAALYLMTAEDLEYTDNNAVDRADDSLGIEIDAWAKYKLYSSLEVALAAGYLAADDALDFYEVSRDGSSDEDIYVIVSSIGYKF</sequence>
<evidence type="ECO:0008006" key="3">
    <source>
        <dbReference type="Google" id="ProtNLM"/>
    </source>
</evidence>
<dbReference type="AlphaFoldDB" id="A0A1G7CQ21"/>
<name>A0A1G7CQ21_9BACT</name>
<dbReference type="Proteomes" id="UP000243205">
    <property type="component" value="Unassembled WGS sequence"/>
</dbReference>
<dbReference type="STRING" id="57664.SAMN05661003_11069"/>